<evidence type="ECO:0000259" key="3">
    <source>
        <dbReference type="PROSITE" id="PS50405"/>
    </source>
</evidence>
<dbReference type="SFLD" id="SFLDS00019">
    <property type="entry name" value="Glutathione_Transferase_(cytos"/>
    <property type="match status" value="1"/>
</dbReference>
<evidence type="ECO:0000313" key="4">
    <source>
        <dbReference type="EMBL" id="EPF88218.1"/>
    </source>
</evidence>
<dbReference type="SFLD" id="SFLDG00358">
    <property type="entry name" value="Main_(cytGST)"/>
    <property type="match status" value="1"/>
</dbReference>
<dbReference type="CDD" id="cd03046">
    <property type="entry name" value="GST_N_GTT1_like"/>
    <property type="match status" value="1"/>
</dbReference>
<dbReference type="SUPFAM" id="SSF52833">
    <property type="entry name" value="Thioredoxin-like"/>
    <property type="match status" value="1"/>
</dbReference>
<feature type="domain" description="GST C-terminal" evidence="3">
    <location>
        <begin position="86"/>
        <end position="217"/>
    </location>
</feature>
<evidence type="ECO:0000259" key="2">
    <source>
        <dbReference type="PROSITE" id="PS50404"/>
    </source>
</evidence>
<dbReference type="PANTHER" id="PTHR44051">
    <property type="entry name" value="GLUTATHIONE S-TRANSFERASE-RELATED"/>
    <property type="match status" value="1"/>
</dbReference>
<dbReference type="InterPro" id="IPR010987">
    <property type="entry name" value="Glutathione-S-Trfase_C-like"/>
</dbReference>
<dbReference type="Gene3D" id="3.40.30.10">
    <property type="entry name" value="Glutaredoxin"/>
    <property type="match status" value="1"/>
</dbReference>
<keyword evidence="5" id="KW-1185">Reference proteome</keyword>
<proteinExistence type="inferred from homology"/>
<accession>A0A829HIB9</accession>
<dbReference type="GO" id="GO:0016740">
    <property type="term" value="F:transferase activity"/>
    <property type="evidence" value="ECO:0007669"/>
    <property type="project" value="UniProtKB-KW"/>
</dbReference>
<dbReference type="Proteomes" id="UP000014523">
    <property type="component" value="Unassembled WGS sequence"/>
</dbReference>
<name>A0A829HIB9_9GAMM</name>
<dbReference type="RefSeq" id="WP_016540027.1">
    <property type="nucleotide sequence ID" value="NZ_ASQH01000001.1"/>
</dbReference>
<dbReference type="PROSITE" id="PS50405">
    <property type="entry name" value="GST_CTER"/>
    <property type="match status" value="1"/>
</dbReference>
<dbReference type="Pfam" id="PF00043">
    <property type="entry name" value="GST_C"/>
    <property type="match status" value="1"/>
</dbReference>
<dbReference type="InterPro" id="IPR040079">
    <property type="entry name" value="Glutathione_S-Trfase"/>
</dbReference>
<dbReference type="InterPro" id="IPR036282">
    <property type="entry name" value="Glutathione-S-Trfase_C_sf"/>
</dbReference>
<evidence type="ECO:0000313" key="5">
    <source>
        <dbReference type="Proteomes" id="UP000014523"/>
    </source>
</evidence>
<evidence type="ECO:0000256" key="1">
    <source>
        <dbReference type="RuleBase" id="RU003494"/>
    </source>
</evidence>
<dbReference type="PROSITE" id="PS50404">
    <property type="entry name" value="GST_NTER"/>
    <property type="match status" value="1"/>
</dbReference>
<dbReference type="EMBL" id="ATGG01000011">
    <property type="protein sequence ID" value="EPF88218.1"/>
    <property type="molecule type" value="Genomic_DNA"/>
</dbReference>
<dbReference type="PANTHER" id="PTHR44051:SF9">
    <property type="entry name" value="GLUTATHIONE S-TRANSFERASE 1"/>
    <property type="match status" value="1"/>
</dbReference>
<comment type="similarity">
    <text evidence="1">Belongs to the GST superfamily.</text>
</comment>
<dbReference type="AlphaFoldDB" id="A0A829HIB9"/>
<dbReference type="Gene3D" id="1.20.1050.10">
    <property type="match status" value="1"/>
</dbReference>
<dbReference type="InterPro" id="IPR004046">
    <property type="entry name" value="GST_C"/>
</dbReference>
<dbReference type="InterPro" id="IPR036249">
    <property type="entry name" value="Thioredoxin-like_sf"/>
</dbReference>
<organism evidence="4 5">
    <name type="scientific">Acinetobacter gyllenbergii CIP 110306 = MTCC 11365</name>
    <dbReference type="NCBI Taxonomy" id="1217657"/>
    <lineage>
        <taxon>Bacteria</taxon>
        <taxon>Pseudomonadati</taxon>
        <taxon>Pseudomonadota</taxon>
        <taxon>Gammaproteobacteria</taxon>
        <taxon>Moraxellales</taxon>
        <taxon>Moraxellaceae</taxon>
        <taxon>Acinetobacter</taxon>
    </lineage>
</organism>
<keyword evidence="4" id="KW-0808">Transferase</keyword>
<gene>
    <name evidence="4" type="ORF">F957_01505</name>
</gene>
<sequence>MITLHHLDQSRSFRILWLLEEIKQPYQLQRYFRDLTTHLAPESLKNIHPLGKSPVIEWQGKVIAESGAIVELLIQRLAPHLAPDINNAIYADYLQWIHFAESSAMVPFLLKTFNEIETKHGTKLVFLENYTQVEFDKVFGFLNNYLKDKLFLVDDRLTGADFMMGFGLHSLIHQMKQGKNYPHIQSYVERLSLLPSWKAAEKIERDGVLVKKEKASF</sequence>
<comment type="caution">
    <text evidence="4">The sequence shown here is derived from an EMBL/GenBank/DDBJ whole genome shotgun (WGS) entry which is preliminary data.</text>
</comment>
<reference evidence="4 5" key="1">
    <citation type="submission" date="2013-06" db="EMBL/GenBank/DDBJ databases">
        <title>The Genome Sequence of Acinetobacter gyllenbergii CIP 110306.</title>
        <authorList>
            <consortium name="The Broad Institute Genome Sequencing Platform"/>
            <consortium name="The Broad Institute Genome Sequencing Center for Infectious Disease"/>
            <person name="Cerqueira G."/>
            <person name="Feldgarden M."/>
            <person name="Courvalin P."/>
            <person name="Perichon B."/>
            <person name="Grillot-Courvalin C."/>
            <person name="Clermont D."/>
            <person name="Rocha E."/>
            <person name="Yoon E.-J."/>
            <person name="Nemec A."/>
            <person name="Young S.K."/>
            <person name="Zeng Q."/>
            <person name="Gargeya S."/>
            <person name="Fitzgerald M."/>
            <person name="Abouelleil A."/>
            <person name="Alvarado L."/>
            <person name="Berlin A.M."/>
            <person name="Chapman S.B."/>
            <person name="Dewar J."/>
            <person name="Goldberg J."/>
            <person name="Griggs A."/>
            <person name="Gujja S."/>
            <person name="Hansen M."/>
            <person name="Howarth C."/>
            <person name="Imamovic A."/>
            <person name="Larimer J."/>
            <person name="McCowan C."/>
            <person name="Murphy C."/>
            <person name="Pearson M."/>
            <person name="Priest M."/>
            <person name="Roberts A."/>
            <person name="Saif S."/>
            <person name="Shea T."/>
            <person name="Sykes S."/>
            <person name="Wortman J."/>
            <person name="Nusbaum C."/>
            <person name="Birren B."/>
        </authorList>
    </citation>
    <scope>NUCLEOTIDE SEQUENCE [LARGE SCALE GENOMIC DNA]</scope>
    <source>
        <strain evidence="4 5">CIP 110306</strain>
    </source>
</reference>
<dbReference type="InterPro" id="IPR004045">
    <property type="entry name" value="Glutathione_S-Trfase_N"/>
</dbReference>
<protein>
    <submittedName>
        <fullName evidence="4">Glutathione S-transferase</fullName>
    </submittedName>
</protein>
<feature type="domain" description="GST N-terminal" evidence="2">
    <location>
        <begin position="1"/>
        <end position="81"/>
    </location>
</feature>
<dbReference type="Pfam" id="PF02798">
    <property type="entry name" value="GST_N"/>
    <property type="match status" value="1"/>
</dbReference>
<dbReference type="SFLD" id="SFLDG01150">
    <property type="entry name" value="Main.1:_Beta-like"/>
    <property type="match status" value="1"/>
</dbReference>
<dbReference type="SUPFAM" id="SSF47616">
    <property type="entry name" value="GST C-terminal domain-like"/>
    <property type="match status" value="1"/>
</dbReference>